<dbReference type="AlphaFoldDB" id="A2GJL6"/>
<accession>A2GJL6</accession>
<dbReference type="Proteomes" id="UP000001542">
    <property type="component" value="Unassembled WGS sequence"/>
</dbReference>
<organism evidence="3 4">
    <name type="scientific">Trichomonas vaginalis (strain ATCC PRA-98 / G3)</name>
    <dbReference type="NCBI Taxonomy" id="412133"/>
    <lineage>
        <taxon>Eukaryota</taxon>
        <taxon>Metamonada</taxon>
        <taxon>Parabasalia</taxon>
        <taxon>Trichomonadida</taxon>
        <taxon>Trichomonadidae</taxon>
        <taxon>Trichomonas</taxon>
    </lineage>
</organism>
<evidence type="ECO:0000313" key="3">
    <source>
        <dbReference type="EMBL" id="EAX82651.1"/>
    </source>
</evidence>
<dbReference type="InterPro" id="IPR017930">
    <property type="entry name" value="Myb_dom"/>
</dbReference>
<keyword evidence="4" id="KW-1185">Reference proteome</keyword>
<dbReference type="GO" id="GO:0006355">
    <property type="term" value="P:regulation of DNA-templated transcription"/>
    <property type="evidence" value="ECO:0000318"/>
    <property type="project" value="GO_Central"/>
</dbReference>
<dbReference type="Gene3D" id="1.10.10.60">
    <property type="entry name" value="Homeodomain-like"/>
    <property type="match status" value="2"/>
</dbReference>
<dbReference type="SMR" id="A2GJL6"/>
<protein>
    <submittedName>
        <fullName evidence="3">Myb-like DNA-binding domain containing protein</fullName>
    </submittedName>
</protein>
<dbReference type="InterPro" id="IPR050560">
    <property type="entry name" value="MYB_TF"/>
</dbReference>
<dbReference type="STRING" id="5722.A2GJL6"/>
<keyword evidence="3" id="KW-0238">DNA-binding</keyword>
<feature type="domain" description="HTH myb-type" evidence="2">
    <location>
        <begin position="74"/>
        <end position="121"/>
    </location>
</feature>
<dbReference type="PANTHER" id="PTHR45614">
    <property type="entry name" value="MYB PROTEIN-RELATED"/>
    <property type="match status" value="1"/>
</dbReference>
<dbReference type="Pfam" id="PF13921">
    <property type="entry name" value="Myb_DNA-bind_6"/>
    <property type="match status" value="1"/>
</dbReference>
<reference evidence="3" key="1">
    <citation type="submission" date="2006-10" db="EMBL/GenBank/DDBJ databases">
        <authorList>
            <person name="Amadeo P."/>
            <person name="Zhao Q."/>
            <person name="Wortman J."/>
            <person name="Fraser-Liggett C."/>
            <person name="Carlton J."/>
        </authorList>
    </citation>
    <scope>NUCLEOTIDE SEQUENCE</scope>
    <source>
        <strain evidence="3">G3</strain>
    </source>
</reference>
<dbReference type="PANTHER" id="PTHR45614:SF69">
    <property type="entry name" value="CHROMOSOME UNDETERMINED SCAFFOLD_38, WHOLE GENOME SHOTGUN SEQUENCE"/>
    <property type="match status" value="1"/>
</dbReference>
<dbReference type="PROSITE" id="PS50090">
    <property type="entry name" value="MYB_LIKE"/>
    <property type="match status" value="2"/>
</dbReference>
<name>A2GJL6_TRIV3</name>
<dbReference type="EMBL" id="DS116525">
    <property type="protein sequence ID" value="EAX82651.1"/>
    <property type="molecule type" value="Genomic_DNA"/>
</dbReference>
<evidence type="ECO:0000313" key="4">
    <source>
        <dbReference type="Proteomes" id="UP000001542"/>
    </source>
</evidence>
<sequence>MDRLLPNGQSPHEANFEKRAKFTPAEDAKLKKLVNEFGSHPNWRSISIKMKMRTPRQCRERYQNYLSPKIKVSTWTEEENRIILEKYQEYGNQWNKISHFMEGRTGNAIRNQFQLLTRHQIKKNQKKMGHY</sequence>
<evidence type="ECO:0000259" key="2">
    <source>
        <dbReference type="PROSITE" id="PS51294"/>
    </source>
</evidence>
<dbReference type="InterPro" id="IPR001005">
    <property type="entry name" value="SANT/Myb"/>
</dbReference>
<proteinExistence type="predicted"/>
<gene>
    <name evidence="3" type="ORF">TVAG_428500</name>
</gene>
<dbReference type="VEuPathDB" id="TrichDB:TVAG_428500"/>
<dbReference type="InParanoid" id="A2GJL6"/>
<feature type="domain" description="Myb-like" evidence="1">
    <location>
        <begin position="18"/>
        <end position="66"/>
    </location>
</feature>
<dbReference type="OrthoDB" id="2143914at2759"/>
<feature type="domain" description="Myb-like" evidence="1">
    <location>
        <begin position="67"/>
        <end position="117"/>
    </location>
</feature>
<dbReference type="GO" id="GO:0000978">
    <property type="term" value="F:RNA polymerase II cis-regulatory region sequence-specific DNA binding"/>
    <property type="evidence" value="ECO:0000318"/>
    <property type="project" value="GO_Central"/>
</dbReference>
<feature type="domain" description="HTH myb-type" evidence="2">
    <location>
        <begin position="14"/>
        <end position="70"/>
    </location>
</feature>
<dbReference type="GO" id="GO:0005634">
    <property type="term" value="C:nucleus"/>
    <property type="evidence" value="ECO:0000318"/>
    <property type="project" value="GO_Central"/>
</dbReference>
<dbReference type="eggNOG" id="KOG0048">
    <property type="taxonomic scope" value="Eukaryota"/>
</dbReference>
<evidence type="ECO:0000259" key="1">
    <source>
        <dbReference type="PROSITE" id="PS50090"/>
    </source>
</evidence>
<dbReference type="InterPro" id="IPR009057">
    <property type="entry name" value="Homeodomain-like_sf"/>
</dbReference>
<dbReference type="GO" id="GO:0000981">
    <property type="term" value="F:DNA-binding transcription factor activity, RNA polymerase II-specific"/>
    <property type="evidence" value="ECO:0000318"/>
    <property type="project" value="GO_Central"/>
</dbReference>
<dbReference type="SUPFAM" id="SSF46689">
    <property type="entry name" value="Homeodomain-like"/>
    <property type="match status" value="1"/>
</dbReference>
<dbReference type="SMART" id="SM00717">
    <property type="entry name" value="SANT"/>
    <property type="match status" value="2"/>
</dbReference>
<dbReference type="CDD" id="cd00167">
    <property type="entry name" value="SANT"/>
    <property type="match status" value="2"/>
</dbReference>
<dbReference type="VEuPathDB" id="TrichDB:TVAGG3_0742120"/>
<dbReference type="PROSITE" id="PS51294">
    <property type="entry name" value="HTH_MYB"/>
    <property type="match status" value="2"/>
</dbReference>
<reference evidence="3" key="2">
    <citation type="journal article" date="2007" name="Science">
        <title>Draft genome sequence of the sexually transmitted pathogen Trichomonas vaginalis.</title>
        <authorList>
            <person name="Carlton J.M."/>
            <person name="Hirt R.P."/>
            <person name="Silva J.C."/>
            <person name="Delcher A.L."/>
            <person name="Schatz M."/>
            <person name="Zhao Q."/>
            <person name="Wortman J.R."/>
            <person name="Bidwell S.L."/>
            <person name="Alsmark U.C.M."/>
            <person name="Besteiro S."/>
            <person name="Sicheritz-Ponten T."/>
            <person name="Noel C.J."/>
            <person name="Dacks J.B."/>
            <person name="Foster P.G."/>
            <person name="Simillion C."/>
            <person name="Van de Peer Y."/>
            <person name="Miranda-Saavedra D."/>
            <person name="Barton G.J."/>
            <person name="Westrop G.D."/>
            <person name="Mueller S."/>
            <person name="Dessi D."/>
            <person name="Fiori P.L."/>
            <person name="Ren Q."/>
            <person name="Paulsen I."/>
            <person name="Zhang H."/>
            <person name="Bastida-Corcuera F.D."/>
            <person name="Simoes-Barbosa A."/>
            <person name="Brown M.T."/>
            <person name="Hayes R.D."/>
            <person name="Mukherjee M."/>
            <person name="Okumura C.Y."/>
            <person name="Schneider R."/>
            <person name="Smith A.J."/>
            <person name="Vanacova S."/>
            <person name="Villalvazo M."/>
            <person name="Haas B.J."/>
            <person name="Pertea M."/>
            <person name="Feldblyum T.V."/>
            <person name="Utterback T.R."/>
            <person name="Shu C.L."/>
            <person name="Osoegawa K."/>
            <person name="de Jong P.J."/>
            <person name="Hrdy I."/>
            <person name="Horvathova L."/>
            <person name="Zubacova Z."/>
            <person name="Dolezal P."/>
            <person name="Malik S.B."/>
            <person name="Logsdon J.M. Jr."/>
            <person name="Henze K."/>
            <person name="Gupta A."/>
            <person name="Wang C.C."/>
            <person name="Dunne R.L."/>
            <person name="Upcroft J.A."/>
            <person name="Upcroft P."/>
            <person name="White O."/>
            <person name="Salzberg S.L."/>
            <person name="Tang P."/>
            <person name="Chiu C.-H."/>
            <person name="Lee Y.-S."/>
            <person name="Embley T.M."/>
            <person name="Coombs G.H."/>
            <person name="Mottram J.C."/>
            <person name="Tachezy J."/>
            <person name="Fraser-Liggett C.M."/>
            <person name="Johnson P.J."/>
        </authorList>
    </citation>
    <scope>NUCLEOTIDE SEQUENCE [LARGE SCALE GENOMIC DNA]</scope>
    <source>
        <strain evidence="3">G3</strain>
    </source>
</reference>
<dbReference type="OMA" id="GSEARWC"/>